<dbReference type="Proteomes" id="UP000052015">
    <property type="component" value="Unassembled WGS sequence"/>
</dbReference>
<organism evidence="9 10">
    <name type="scientific">Caloramator mitchellensis</name>
    <dbReference type="NCBI Taxonomy" id="908809"/>
    <lineage>
        <taxon>Bacteria</taxon>
        <taxon>Bacillati</taxon>
        <taxon>Bacillota</taxon>
        <taxon>Clostridia</taxon>
        <taxon>Eubacteriales</taxon>
        <taxon>Clostridiaceae</taxon>
        <taxon>Caloramator</taxon>
    </lineage>
</organism>
<evidence type="ECO:0000256" key="4">
    <source>
        <dbReference type="ARBA" id="ARBA00022692"/>
    </source>
</evidence>
<comment type="similarity">
    <text evidence="7">Belongs to the binding-protein-dependent transport system permease family.</text>
</comment>
<dbReference type="GO" id="GO:0005886">
    <property type="term" value="C:plasma membrane"/>
    <property type="evidence" value="ECO:0007669"/>
    <property type="project" value="UniProtKB-SubCell"/>
</dbReference>
<gene>
    <name evidence="9" type="primary">araQ_3</name>
    <name evidence="9" type="ORF">ABG79_01724</name>
</gene>
<evidence type="ECO:0000256" key="2">
    <source>
        <dbReference type="ARBA" id="ARBA00022448"/>
    </source>
</evidence>
<dbReference type="PANTHER" id="PTHR43744:SF3">
    <property type="entry name" value="LACTOSE TRANSPORT SYSTEM PERMEASE PROTEIN LACG"/>
    <property type="match status" value="1"/>
</dbReference>
<feature type="transmembrane region" description="Helical" evidence="7">
    <location>
        <begin position="140"/>
        <end position="159"/>
    </location>
</feature>
<dbReference type="SUPFAM" id="SSF161098">
    <property type="entry name" value="MetI-like"/>
    <property type="match status" value="1"/>
</dbReference>
<comment type="caution">
    <text evidence="9">The sequence shown here is derived from an EMBL/GenBank/DDBJ whole genome shotgun (WGS) entry which is preliminary data.</text>
</comment>
<dbReference type="Pfam" id="PF00528">
    <property type="entry name" value="BPD_transp_1"/>
    <property type="match status" value="1"/>
</dbReference>
<dbReference type="RefSeq" id="WP_057979050.1">
    <property type="nucleotide sequence ID" value="NZ_LKHP01000009.1"/>
</dbReference>
<keyword evidence="3" id="KW-1003">Cell membrane</keyword>
<dbReference type="OrthoDB" id="9772609at2"/>
<dbReference type="PROSITE" id="PS50928">
    <property type="entry name" value="ABC_TM1"/>
    <property type="match status" value="1"/>
</dbReference>
<dbReference type="STRING" id="908809.ABG79_01724"/>
<evidence type="ECO:0000256" key="3">
    <source>
        <dbReference type="ARBA" id="ARBA00022475"/>
    </source>
</evidence>
<feature type="transmembrane region" description="Helical" evidence="7">
    <location>
        <begin position="7"/>
        <end position="32"/>
    </location>
</feature>
<protein>
    <submittedName>
        <fullName evidence="9">L-arabinose transport system permease protein AraQ</fullName>
    </submittedName>
</protein>
<dbReference type="PATRIC" id="fig|908809.3.peg.1722"/>
<keyword evidence="10" id="KW-1185">Reference proteome</keyword>
<feature type="transmembrane region" description="Helical" evidence="7">
    <location>
        <begin position="105"/>
        <end position="125"/>
    </location>
</feature>
<keyword evidence="6 7" id="KW-0472">Membrane</keyword>
<evidence type="ECO:0000313" key="9">
    <source>
        <dbReference type="EMBL" id="KRQ86515.1"/>
    </source>
</evidence>
<feature type="transmembrane region" description="Helical" evidence="7">
    <location>
        <begin position="180"/>
        <end position="205"/>
    </location>
</feature>
<evidence type="ECO:0000256" key="1">
    <source>
        <dbReference type="ARBA" id="ARBA00004651"/>
    </source>
</evidence>
<evidence type="ECO:0000259" key="8">
    <source>
        <dbReference type="PROSITE" id="PS50928"/>
    </source>
</evidence>
<name>A0A0R3JSN3_CALMK</name>
<dbReference type="GO" id="GO:0055085">
    <property type="term" value="P:transmembrane transport"/>
    <property type="evidence" value="ECO:0007669"/>
    <property type="project" value="InterPro"/>
</dbReference>
<evidence type="ECO:0000313" key="10">
    <source>
        <dbReference type="Proteomes" id="UP000052015"/>
    </source>
</evidence>
<dbReference type="InterPro" id="IPR000515">
    <property type="entry name" value="MetI-like"/>
</dbReference>
<keyword evidence="4 7" id="KW-0812">Transmembrane</keyword>
<comment type="subcellular location">
    <subcellularLocation>
        <location evidence="1 7">Cell membrane</location>
        <topology evidence="1 7">Multi-pass membrane protein</topology>
    </subcellularLocation>
</comment>
<accession>A0A0R3JSN3</accession>
<feature type="transmembrane region" description="Helical" evidence="7">
    <location>
        <begin position="240"/>
        <end position="259"/>
    </location>
</feature>
<feature type="domain" description="ABC transmembrane type-1" evidence="8">
    <location>
        <begin position="67"/>
        <end position="259"/>
    </location>
</feature>
<dbReference type="PANTHER" id="PTHR43744">
    <property type="entry name" value="ABC TRANSPORTER PERMEASE PROTEIN MG189-RELATED-RELATED"/>
    <property type="match status" value="1"/>
</dbReference>
<evidence type="ECO:0000256" key="7">
    <source>
        <dbReference type="RuleBase" id="RU363032"/>
    </source>
</evidence>
<dbReference type="EMBL" id="LKHP01000009">
    <property type="protein sequence ID" value="KRQ86515.1"/>
    <property type="molecule type" value="Genomic_DNA"/>
</dbReference>
<sequence length="274" mass="30870">MNKKTNWIVTILIALGSLVILLPLYLAISIALKTPKELADSVLSFPIGLHFENFTKAIKATNFFHAFKNSAYITLISVAFTIITNSMVAYVIARNMNKSKFFKFLYYYFVSALFVPFPIIMLPIVKQTSDLGMNNPNGLAFLYVVYGIAFNIFIYVGYIRSIPRALEEAAIVDGCGTWTTFWKIIFPLMSPINATVAILTCLWAWNDFMLPLIILNDPSHITLPLAQYVFQSEFGTNYNLAFASYLMALSPMIVVYIFAQKWIINGVTQGAVKQ</sequence>
<feature type="transmembrane region" description="Helical" evidence="7">
    <location>
        <begin position="71"/>
        <end position="93"/>
    </location>
</feature>
<evidence type="ECO:0000256" key="6">
    <source>
        <dbReference type="ARBA" id="ARBA00023136"/>
    </source>
</evidence>
<dbReference type="CDD" id="cd06261">
    <property type="entry name" value="TM_PBP2"/>
    <property type="match status" value="1"/>
</dbReference>
<evidence type="ECO:0000256" key="5">
    <source>
        <dbReference type="ARBA" id="ARBA00022989"/>
    </source>
</evidence>
<dbReference type="Gene3D" id="1.10.3720.10">
    <property type="entry name" value="MetI-like"/>
    <property type="match status" value="1"/>
</dbReference>
<dbReference type="AlphaFoldDB" id="A0A0R3JSN3"/>
<keyword evidence="2 7" id="KW-0813">Transport</keyword>
<dbReference type="InterPro" id="IPR035906">
    <property type="entry name" value="MetI-like_sf"/>
</dbReference>
<reference evidence="9 10" key="1">
    <citation type="submission" date="2015-09" db="EMBL/GenBank/DDBJ databases">
        <title>Draft genome sequence of a Caloramator mitchellensis, a moderate thermophile from the Great Artesian Basin of Australia.</title>
        <authorList>
            <person name="Patel B.K."/>
        </authorList>
    </citation>
    <scope>NUCLEOTIDE SEQUENCE [LARGE SCALE GENOMIC DNA]</scope>
    <source>
        <strain evidence="9 10">VF08</strain>
    </source>
</reference>
<keyword evidence="5 7" id="KW-1133">Transmembrane helix</keyword>
<proteinExistence type="inferred from homology"/>